<evidence type="ECO:0000313" key="4">
    <source>
        <dbReference type="Proteomes" id="UP000470875"/>
    </source>
</evidence>
<comment type="caution">
    <text evidence="3">The sequence shown here is derived from an EMBL/GenBank/DDBJ whole genome shotgun (WGS) entry which is preliminary data.</text>
</comment>
<organism evidence="3 4">
    <name type="scientific">Scrofimicrobium canadense</name>
    <dbReference type="NCBI Taxonomy" id="2652290"/>
    <lineage>
        <taxon>Bacteria</taxon>
        <taxon>Bacillati</taxon>
        <taxon>Actinomycetota</taxon>
        <taxon>Actinomycetes</taxon>
        <taxon>Actinomycetales</taxon>
        <taxon>Actinomycetaceae</taxon>
        <taxon>Scrofimicrobium</taxon>
    </lineage>
</organism>
<dbReference type="Proteomes" id="UP000470875">
    <property type="component" value="Unassembled WGS sequence"/>
</dbReference>
<dbReference type="RefSeq" id="WP_154544319.1">
    <property type="nucleotide sequence ID" value="NZ_VULO01000005.1"/>
</dbReference>
<dbReference type="Gene3D" id="3.20.20.80">
    <property type="entry name" value="Glycosidases"/>
    <property type="match status" value="1"/>
</dbReference>
<dbReference type="GO" id="GO:0004556">
    <property type="term" value="F:alpha-amylase activity"/>
    <property type="evidence" value="ECO:0007669"/>
    <property type="project" value="TreeGrafter"/>
</dbReference>
<dbReference type="PANTHER" id="PTHR10357:SF179">
    <property type="entry name" value="NEUTRAL AND BASIC AMINO ACID TRANSPORT PROTEIN RBAT"/>
    <property type="match status" value="1"/>
</dbReference>
<dbReference type="AlphaFoldDB" id="A0A6N7W7H6"/>
<dbReference type="InterPro" id="IPR045857">
    <property type="entry name" value="O16G_dom_2"/>
</dbReference>
<dbReference type="CDD" id="cd11332">
    <property type="entry name" value="AmyAc_OligoGlu_TS"/>
    <property type="match status" value="1"/>
</dbReference>
<dbReference type="InterPro" id="IPR017853">
    <property type="entry name" value="GH"/>
</dbReference>
<evidence type="ECO:0000313" key="3">
    <source>
        <dbReference type="EMBL" id="MSS84206.1"/>
    </source>
</evidence>
<reference evidence="3 4" key="1">
    <citation type="submission" date="2019-08" db="EMBL/GenBank/DDBJ databases">
        <title>In-depth cultivation of the pig gut microbiome towards novel bacterial diversity and tailored functional studies.</title>
        <authorList>
            <person name="Wylensek D."/>
            <person name="Hitch T.C.A."/>
            <person name="Clavel T."/>
        </authorList>
    </citation>
    <scope>NUCLEOTIDE SEQUENCE [LARGE SCALE GENOMIC DNA]</scope>
    <source>
        <strain evidence="3 4">WB03_NA08</strain>
    </source>
</reference>
<comment type="similarity">
    <text evidence="1">Belongs to the glycosyl hydrolase 13 family.</text>
</comment>
<sequence>MTGTLTTDAAPQTIAHSPADWWKKAVFYQVYPRSFADSNNDGIGDLPGLLSKLDYLKDLGIDALWISPFYPSPQWDQGYDVADYFSIDPSYGSLEDFDVVLSEAHQRGMRVIIDVVPNHSSSEHEWFQAALAASPGSPERDRYIFRHSSDGAPNNWGSIFGGPAWSQVEPLTGREEDHGWWYLHMFDSHQPDFNWENQDVWDLFDRYLHFWLERGVDGFRVDVAQGLVKAEGLPDDEIGPERYAYVDPSGNGRTQRAPDRGPYFDQDGVHEIYRHWRTILDQYGPDRIMVAEATIDDPVRKARYARADEMNQAFNFDILSCGWNSEELRHTLHATIEANREVGAVNTWVLSNHDQVRHATRFGYPYGAYLDSGLGPIDPRPDEEIGLERALAFTTFLLGLPGAMYLYNGEELGLPEVLDIPANERQDPTWKRTNGRAWGRDGCRVPLPWSSHQPNSGFGTGKPWLPMPKGWEQYAADLQEINPASCLNKYRQVISLRRQLDLGAGDFHMVPADEDLVVVRNGDITVAINLGMVARPVEGVQKALVTSSLGTETLPVKDQAVFLPPNTAAWLQAE</sequence>
<keyword evidence="4" id="KW-1185">Reference proteome</keyword>
<proteinExistence type="inferred from homology"/>
<evidence type="ECO:0000259" key="2">
    <source>
        <dbReference type="SMART" id="SM00642"/>
    </source>
</evidence>
<evidence type="ECO:0000256" key="1">
    <source>
        <dbReference type="ARBA" id="ARBA00008061"/>
    </source>
</evidence>
<dbReference type="InterPro" id="IPR006047">
    <property type="entry name" value="GH13_cat_dom"/>
</dbReference>
<protein>
    <submittedName>
        <fullName evidence="3">Glycoside hydrolase family 13 protein</fullName>
    </submittedName>
</protein>
<feature type="domain" description="Glycosyl hydrolase family 13 catalytic" evidence="2">
    <location>
        <begin position="29"/>
        <end position="444"/>
    </location>
</feature>
<accession>A0A6N7W7H6</accession>
<dbReference type="EMBL" id="VULO01000005">
    <property type="protein sequence ID" value="MSS84206.1"/>
    <property type="molecule type" value="Genomic_DNA"/>
</dbReference>
<dbReference type="SMART" id="SM00642">
    <property type="entry name" value="Aamy"/>
    <property type="match status" value="1"/>
</dbReference>
<keyword evidence="3" id="KW-0378">Hydrolase</keyword>
<name>A0A6N7W7H6_9ACTO</name>
<dbReference type="SUPFAM" id="SSF51445">
    <property type="entry name" value="(Trans)glycosidases"/>
    <property type="match status" value="1"/>
</dbReference>
<dbReference type="PANTHER" id="PTHR10357">
    <property type="entry name" value="ALPHA-AMYLASE FAMILY MEMBER"/>
    <property type="match status" value="1"/>
</dbReference>
<dbReference type="Pfam" id="PF00128">
    <property type="entry name" value="Alpha-amylase"/>
    <property type="match status" value="1"/>
</dbReference>
<dbReference type="GO" id="GO:0009313">
    <property type="term" value="P:oligosaccharide catabolic process"/>
    <property type="evidence" value="ECO:0007669"/>
    <property type="project" value="TreeGrafter"/>
</dbReference>
<dbReference type="Gene3D" id="3.90.400.10">
    <property type="entry name" value="Oligo-1,6-glucosidase, Domain 2"/>
    <property type="match status" value="1"/>
</dbReference>
<gene>
    <name evidence="3" type="ORF">FYJ24_05385</name>
</gene>